<dbReference type="InterPro" id="IPR020287">
    <property type="entry name" value="Tail_sheath_C"/>
</dbReference>
<reference evidence="4 5" key="1">
    <citation type="journal article" date="2017" name="Front. Microbiol.">
        <title>The Histidine Decarboxylase Gene Cluster of Lactobacillus parabuchneri Was Gained by Horizontal Gene Transfer and Is Mobile within the Species.</title>
        <authorList>
            <person name="Wuthrich D."/>
            <person name="Berthoud H."/>
            <person name="Wechsler D."/>
            <person name="Eugster E."/>
            <person name="Irmler S."/>
            <person name="Bruggmann R."/>
        </authorList>
    </citation>
    <scope>NUCLEOTIDE SEQUENCE [LARGE SCALE GENOMIC DNA]</scope>
    <source>
        <strain evidence="4 5">FAM23169</strain>
    </source>
</reference>
<evidence type="ECO:0000259" key="3">
    <source>
        <dbReference type="Pfam" id="PF17482"/>
    </source>
</evidence>
<dbReference type="Pfam" id="PF17482">
    <property type="entry name" value="Phage_sheath_1C"/>
    <property type="match status" value="1"/>
</dbReference>
<dbReference type="AlphaFoldDB" id="A0A1X1FCC3"/>
<proteinExistence type="inferred from homology"/>
<sequence length="480" mass="51582">MAGGTWTTQNKRRPGAYINVVGIKPATSDSTLGTTLLVGSKDLNWGQLGVTPLTIDSDFRQALGINSLDDYPALREAFKGATKVLYLNNNGGKKASVSDDLIPWTFTAKYPGTFGNSLSVVVEKDPNDTSDDPLFTVTTLAGTTVVDTTSIRQSLVKHLPSNAYVEVAYTYQDGTTSVANPNASVTQGGADFTGETIDEDNPITKFTGSHTFTLQAGTTETVDVTTLLDDALENEAYAVVTTAGFEVTSTIHSLVAQTIKRIRENEGYKVRAVIPFATGQTSPDYEAVALVPQGVVLSDGSELDATTAAGYVAGAESAAQPNESLTYSTYPDAVDVLPRYNNETTIKALNAGQLVFTRKRDGSVVFEQDINSLVTIPDGKTQDFSKNRVVRALDEIAMNTHDVFEQQFIGKVTNNDTGRDLFKANRISYLNSLVGNGTINSFDNDDITVAQGDDKDSVLVNIAVTSVDSMEKLYMTIKVY</sequence>
<feature type="domain" description="Tail sheath protein C-terminal" evidence="3">
    <location>
        <begin position="380"/>
        <end position="479"/>
    </location>
</feature>
<dbReference type="Gene3D" id="3.30.1490.360">
    <property type="match status" value="1"/>
</dbReference>
<evidence type="ECO:0000256" key="1">
    <source>
        <dbReference type="ARBA" id="ARBA00008005"/>
    </source>
</evidence>
<dbReference type="OrthoDB" id="89060at2"/>
<evidence type="ECO:0000313" key="5">
    <source>
        <dbReference type="Proteomes" id="UP000193009"/>
    </source>
</evidence>
<dbReference type="Gene3D" id="3.40.50.11790">
    <property type="match status" value="1"/>
</dbReference>
<evidence type="ECO:0000259" key="2">
    <source>
        <dbReference type="Pfam" id="PF04984"/>
    </source>
</evidence>
<dbReference type="Gene3D" id="3.30.1370.220">
    <property type="match status" value="1"/>
</dbReference>
<feature type="domain" description="Tail sheath protein subtilisin-like" evidence="2">
    <location>
        <begin position="230"/>
        <end position="372"/>
    </location>
</feature>
<organism evidence="4 5">
    <name type="scientific">Lentilactobacillus parabuchneri</name>
    <dbReference type="NCBI Taxonomy" id="152331"/>
    <lineage>
        <taxon>Bacteria</taxon>
        <taxon>Bacillati</taxon>
        <taxon>Bacillota</taxon>
        <taxon>Bacilli</taxon>
        <taxon>Lactobacillales</taxon>
        <taxon>Lactobacillaceae</taxon>
        <taxon>Lentilactobacillus</taxon>
    </lineage>
</organism>
<dbReference type="Proteomes" id="UP000193009">
    <property type="component" value="Unassembled WGS sequence"/>
</dbReference>
<comment type="similarity">
    <text evidence="1">Belongs to the myoviridae tail sheath protein family.</text>
</comment>
<dbReference type="Pfam" id="PF04984">
    <property type="entry name" value="Phage_sheath_1"/>
    <property type="match status" value="1"/>
</dbReference>
<dbReference type="RefSeq" id="WP_084988977.1">
    <property type="nucleotide sequence ID" value="NZ_MSAU01000022.1"/>
</dbReference>
<accession>A0A1X1FCC3</accession>
<name>A0A1X1FCC3_9LACO</name>
<dbReference type="Gene3D" id="3.30.360.90">
    <property type="match status" value="1"/>
</dbReference>
<dbReference type="InterPro" id="IPR035089">
    <property type="entry name" value="Phage_sheath_subtilisin"/>
</dbReference>
<comment type="caution">
    <text evidence="4">The sequence shown here is derived from an EMBL/GenBank/DDBJ whole genome shotgun (WGS) entry which is preliminary data.</text>
</comment>
<dbReference type="Gene3D" id="2.60.40.4290">
    <property type="match status" value="1"/>
</dbReference>
<protein>
    <submittedName>
        <fullName evidence="4">Phage tail sheath protein</fullName>
    </submittedName>
</protein>
<gene>
    <name evidence="4" type="ORF">FAM23169_02167</name>
</gene>
<dbReference type="EMBL" id="MSBD01000049">
    <property type="protein sequence ID" value="ORN26023.1"/>
    <property type="molecule type" value="Genomic_DNA"/>
</dbReference>
<evidence type="ECO:0000313" key="4">
    <source>
        <dbReference type="EMBL" id="ORN26023.1"/>
    </source>
</evidence>
<keyword evidence="5" id="KW-1185">Reference proteome</keyword>